<sequence>MDAEINIRSIEHQGRQPTTNALPVDQLTKRQLEVFQLARKKRYYDYPKKASAGDLADELNISTSTLHEHLHKVEAILLGQSGQHDQKLEREPSMHDR</sequence>
<feature type="domain" description="HTH bat-type" evidence="4">
    <location>
        <begin position="27"/>
        <end position="77"/>
    </location>
</feature>
<dbReference type="AlphaFoldDB" id="M0NCZ9"/>
<feature type="region of interest" description="Disordered" evidence="3">
    <location>
        <begin position="78"/>
        <end position="97"/>
    </location>
</feature>
<evidence type="ECO:0000256" key="2">
    <source>
        <dbReference type="ARBA" id="ARBA00023163"/>
    </source>
</evidence>
<evidence type="ECO:0000313" key="6">
    <source>
        <dbReference type="Proteomes" id="UP000011625"/>
    </source>
</evidence>
<proteinExistence type="predicted"/>
<dbReference type="InterPro" id="IPR036388">
    <property type="entry name" value="WH-like_DNA-bd_sf"/>
</dbReference>
<evidence type="ECO:0000259" key="4">
    <source>
        <dbReference type="Pfam" id="PF04967"/>
    </source>
</evidence>
<feature type="region of interest" description="Disordered" evidence="3">
    <location>
        <begin position="1"/>
        <end position="20"/>
    </location>
</feature>
<dbReference type="Pfam" id="PF04967">
    <property type="entry name" value="HTH_10"/>
    <property type="match status" value="1"/>
</dbReference>
<dbReference type="EMBL" id="AOME01000027">
    <property type="protein sequence ID" value="EMA54530.1"/>
    <property type="molecule type" value="Genomic_DNA"/>
</dbReference>
<dbReference type="PANTHER" id="PTHR34236">
    <property type="entry name" value="DIMETHYL SULFOXIDE REDUCTASE TRANSCRIPTIONAL ACTIVATOR"/>
    <property type="match status" value="1"/>
</dbReference>
<dbReference type="PANTHER" id="PTHR34236:SF1">
    <property type="entry name" value="DIMETHYL SULFOXIDE REDUCTASE TRANSCRIPTIONAL ACTIVATOR"/>
    <property type="match status" value="1"/>
</dbReference>
<feature type="compositionally biased region" description="Basic and acidic residues" evidence="3">
    <location>
        <begin position="84"/>
        <end position="97"/>
    </location>
</feature>
<evidence type="ECO:0000256" key="3">
    <source>
        <dbReference type="SAM" id="MobiDB-lite"/>
    </source>
</evidence>
<dbReference type="Proteomes" id="UP000011625">
    <property type="component" value="Unassembled WGS sequence"/>
</dbReference>
<reference evidence="5 6" key="1">
    <citation type="journal article" date="2014" name="PLoS Genet.">
        <title>Phylogenetically driven sequencing of extremely halophilic archaea reveals strategies for static and dynamic osmo-response.</title>
        <authorList>
            <person name="Becker E.A."/>
            <person name="Seitzer P.M."/>
            <person name="Tritt A."/>
            <person name="Larsen D."/>
            <person name="Krusor M."/>
            <person name="Yao A.I."/>
            <person name="Wu D."/>
            <person name="Madern D."/>
            <person name="Eisen J.A."/>
            <person name="Darling A.E."/>
            <person name="Facciotti M.T."/>
        </authorList>
    </citation>
    <scope>NUCLEOTIDE SEQUENCE [LARGE SCALE GENOMIC DNA]</scope>
    <source>
        <strain evidence="5 6">DSM 8989</strain>
    </source>
</reference>
<dbReference type="InterPro" id="IPR007050">
    <property type="entry name" value="HTH_bacterioopsin"/>
</dbReference>
<gene>
    <name evidence="5" type="ORF">C450_05725</name>
</gene>
<dbReference type="Gene3D" id="1.10.10.10">
    <property type="entry name" value="Winged helix-like DNA-binding domain superfamily/Winged helix DNA-binding domain"/>
    <property type="match status" value="1"/>
</dbReference>
<accession>M0NCZ9</accession>
<protein>
    <submittedName>
        <fullName evidence="5">Transcription regulator</fullName>
    </submittedName>
</protein>
<dbReference type="InterPro" id="IPR013324">
    <property type="entry name" value="RNA_pol_sigma_r3/r4-like"/>
</dbReference>
<evidence type="ECO:0000256" key="1">
    <source>
        <dbReference type="ARBA" id="ARBA00023015"/>
    </source>
</evidence>
<organism evidence="5 6">
    <name type="scientific">Halococcus salifodinae DSM 8989</name>
    <dbReference type="NCBI Taxonomy" id="1227456"/>
    <lineage>
        <taxon>Archaea</taxon>
        <taxon>Methanobacteriati</taxon>
        <taxon>Methanobacteriota</taxon>
        <taxon>Stenosarchaea group</taxon>
        <taxon>Halobacteria</taxon>
        <taxon>Halobacteriales</taxon>
        <taxon>Halococcaceae</taxon>
        <taxon>Halococcus</taxon>
    </lineage>
</organism>
<keyword evidence="2" id="KW-0804">Transcription</keyword>
<evidence type="ECO:0000313" key="5">
    <source>
        <dbReference type="EMBL" id="EMA54530.1"/>
    </source>
</evidence>
<keyword evidence="1" id="KW-0805">Transcription regulation</keyword>
<name>M0NCZ9_9EURY</name>
<keyword evidence="6" id="KW-1185">Reference proteome</keyword>
<dbReference type="SUPFAM" id="SSF88659">
    <property type="entry name" value="Sigma3 and sigma4 domains of RNA polymerase sigma factors"/>
    <property type="match status" value="1"/>
</dbReference>
<comment type="caution">
    <text evidence="5">The sequence shown here is derived from an EMBL/GenBank/DDBJ whole genome shotgun (WGS) entry which is preliminary data.</text>
</comment>